<gene>
    <name evidence="3" type="ORF">NYP16_09830</name>
</gene>
<evidence type="ECO:0000259" key="2">
    <source>
        <dbReference type="SMART" id="SM00014"/>
    </source>
</evidence>
<dbReference type="SUPFAM" id="SSF48317">
    <property type="entry name" value="Acid phosphatase/Vanadium-dependent haloperoxidase"/>
    <property type="match status" value="1"/>
</dbReference>
<organism evidence="3 4">
    <name type="scientific">Govanella unica</name>
    <dbReference type="NCBI Taxonomy" id="2975056"/>
    <lineage>
        <taxon>Bacteria</taxon>
        <taxon>Pseudomonadati</taxon>
        <taxon>Pseudomonadota</taxon>
        <taxon>Alphaproteobacteria</taxon>
        <taxon>Emcibacterales</taxon>
        <taxon>Govanellaceae</taxon>
        <taxon>Govanella</taxon>
    </lineage>
</organism>
<reference evidence="3" key="2">
    <citation type="journal article" date="2023" name="Syst. Appl. Microbiol.">
        <title>Govania unica gen. nov., sp. nov., a rare biosphere bacterium that represents a novel family in the class Alphaproteobacteria.</title>
        <authorList>
            <person name="Vandamme P."/>
            <person name="Peeters C."/>
            <person name="Hettiarachchi A."/>
            <person name="Cnockaert M."/>
            <person name="Carlier A."/>
        </authorList>
    </citation>
    <scope>NUCLEOTIDE SEQUENCE</scope>
    <source>
        <strain evidence="3">LMG 31809</strain>
    </source>
</reference>
<dbReference type="Gene3D" id="1.20.144.10">
    <property type="entry name" value="Phosphatidic acid phosphatase type 2/haloperoxidase"/>
    <property type="match status" value="1"/>
</dbReference>
<sequence>MKYKAIGCLSMAALLVHTNASAGSDAFKTYGDVASFAIPALAAGITLYKGDEEGLKEFGLGFLLSMGATYGLKKTVHRERPDMSDNESFPSGHAARAFAGASYLQFRYGSAYGLPMYLASGAVGWSRVDARKHHWTDVIASGVLTTAVAWFTTSKYQDIPVNVSLMMGEDQNRTYGLAANMQF</sequence>
<dbReference type="PANTHER" id="PTHR14969">
    <property type="entry name" value="SPHINGOSINE-1-PHOSPHATE PHOSPHOHYDROLASE"/>
    <property type="match status" value="1"/>
</dbReference>
<protein>
    <submittedName>
        <fullName evidence="3">Phosphatase PAP2 family protein</fullName>
    </submittedName>
</protein>
<reference evidence="3" key="1">
    <citation type="submission" date="2022-08" db="EMBL/GenBank/DDBJ databases">
        <authorList>
            <person name="Vandamme P."/>
            <person name="Hettiarachchi A."/>
            <person name="Peeters C."/>
            <person name="Cnockaert M."/>
            <person name="Carlier A."/>
        </authorList>
    </citation>
    <scope>NUCLEOTIDE SEQUENCE</scope>
    <source>
        <strain evidence="3">LMG 31809</strain>
    </source>
</reference>
<dbReference type="InterPro" id="IPR036938">
    <property type="entry name" value="PAP2/HPO_sf"/>
</dbReference>
<dbReference type="AlphaFoldDB" id="A0A9X3TYT9"/>
<name>A0A9X3TYT9_9PROT</name>
<evidence type="ECO:0000313" key="4">
    <source>
        <dbReference type="Proteomes" id="UP001141619"/>
    </source>
</evidence>
<evidence type="ECO:0000256" key="1">
    <source>
        <dbReference type="SAM" id="SignalP"/>
    </source>
</evidence>
<feature type="signal peptide" evidence="1">
    <location>
        <begin position="1"/>
        <end position="22"/>
    </location>
</feature>
<comment type="caution">
    <text evidence="3">The sequence shown here is derived from an EMBL/GenBank/DDBJ whole genome shotgun (WGS) entry which is preliminary data.</text>
</comment>
<dbReference type="PANTHER" id="PTHR14969:SF13">
    <property type="entry name" value="AT30094P"/>
    <property type="match status" value="1"/>
</dbReference>
<accession>A0A9X3TYT9</accession>
<dbReference type="Proteomes" id="UP001141619">
    <property type="component" value="Unassembled WGS sequence"/>
</dbReference>
<dbReference type="CDD" id="cd03394">
    <property type="entry name" value="PAP2_like_5"/>
    <property type="match status" value="1"/>
</dbReference>
<dbReference type="InterPro" id="IPR000326">
    <property type="entry name" value="PAP2/HPO"/>
</dbReference>
<feature type="chain" id="PRO_5040972124" evidence="1">
    <location>
        <begin position="23"/>
        <end position="183"/>
    </location>
</feature>
<feature type="domain" description="Phosphatidic acid phosphatase type 2/haloperoxidase" evidence="2">
    <location>
        <begin position="53"/>
        <end position="153"/>
    </location>
</feature>
<dbReference type="RefSeq" id="WP_274943953.1">
    <property type="nucleotide sequence ID" value="NZ_JANWOI010000003.1"/>
</dbReference>
<dbReference type="Pfam" id="PF01569">
    <property type="entry name" value="PAP2"/>
    <property type="match status" value="1"/>
</dbReference>
<evidence type="ECO:0000313" key="3">
    <source>
        <dbReference type="EMBL" id="MDA5194249.1"/>
    </source>
</evidence>
<dbReference type="SMART" id="SM00014">
    <property type="entry name" value="acidPPc"/>
    <property type="match status" value="1"/>
</dbReference>
<keyword evidence="4" id="KW-1185">Reference proteome</keyword>
<keyword evidence="1" id="KW-0732">Signal</keyword>
<dbReference type="EMBL" id="JANWOI010000003">
    <property type="protein sequence ID" value="MDA5194249.1"/>
    <property type="molecule type" value="Genomic_DNA"/>
</dbReference>
<proteinExistence type="predicted"/>